<accession>A4FYG4</accession>
<dbReference type="EMBL" id="CP000609">
    <property type="protein sequence ID" value="ABO35248.1"/>
    <property type="molecule type" value="Genomic_DNA"/>
</dbReference>
<dbReference type="Gene3D" id="1.10.10.10">
    <property type="entry name" value="Winged helix-like DNA-binding domain superfamily/Winged helix DNA-binding domain"/>
    <property type="match status" value="1"/>
</dbReference>
<dbReference type="InterPro" id="IPR036390">
    <property type="entry name" value="WH_DNA-bd_sf"/>
</dbReference>
<name>A4FYG4_METM5</name>
<dbReference type="InterPro" id="IPR036388">
    <property type="entry name" value="WH-like_DNA-bd_sf"/>
</dbReference>
<dbReference type="eggNOG" id="arCOG01057">
    <property type="taxonomic scope" value="Archaea"/>
</dbReference>
<reference evidence="1 2" key="1">
    <citation type="submission" date="2007-03" db="EMBL/GenBank/DDBJ databases">
        <title>Complete sequence of chromosome of Methanococcus maripaludis C5.</title>
        <authorList>
            <consortium name="US DOE Joint Genome Institute"/>
            <person name="Copeland A."/>
            <person name="Lucas S."/>
            <person name="Lapidus A."/>
            <person name="Barry K."/>
            <person name="Glavina del Rio T."/>
            <person name="Dalin E."/>
            <person name="Tice H."/>
            <person name="Pitluck S."/>
            <person name="Chertkov O."/>
            <person name="Brettin T."/>
            <person name="Bruce D."/>
            <person name="Han C."/>
            <person name="Detter J.C."/>
            <person name="Schmutz J."/>
            <person name="Larimer F."/>
            <person name="Land M."/>
            <person name="Hauser L."/>
            <person name="Kyrpides N."/>
            <person name="Mikhailova N."/>
            <person name="Sieprawska-Lupa M."/>
            <person name="Whitman W.B."/>
            <person name="Richardson P."/>
        </authorList>
    </citation>
    <scope>NUCLEOTIDE SEQUENCE [LARGE SCALE GENOMIC DNA]</scope>
    <source>
        <strain evidence="2">C5 / ATCC BAA-1333</strain>
    </source>
</reference>
<gene>
    <name evidence="1" type="ordered locus">MmarC5_0942</name>
</gene>
<evidence type="ECO:0008006" key="3">
    <source>
        <dbReference type="Google" id="ProtNLM"/>
    </source>
</evidence>
<evidence type="ECO:0000313" key="2">
    <source>
        <dbReference type="Proteomes" id="UP000000253"/>
    </source>
</evidence>
<proteinExistence type="predicted"/>
<sequence length="127" mass="14246">MLSALAKKNSRAVLNLLAEKEEGLHFGDIKKELGIDGRVLTDTLNAFLDFGLVTRKAEDESKRMSKVFYKITIRGLEALKLYVYSDKIEAGEFDGKKSNNVSINLNDNKNHGLQIIGNNIQNLHVKK</sequence>
<evidence type="ECO:0000313" key="1">
    <source>
        <dbReference type="EMBL" id="ABO35248.1"/>
    </source>
</evidence>
<dbReference type="Proteomes" id="UP000000253">
    <property type="component" value="Chromosome"/>
</dbReference>
<dbReference type="AlphaFoldDB" id="A4FYG4"/>
<organism evidence="1 2">
    <name type="scientific">Methanococcus maripaludis (strain C5 / ATCC BAA-1333)</name>
    <dbReference type="NCBI Taxonomy" id="402880"/>
    <lineage>
        <taxon>Archaea</taxon>
        <taxon>Methanobacteriati</taxon>
        <taxon>Methanobacteriota</taxon>
        <taxon>Methanomada group</taxon>
        <taxon>Methanococci</taxon>
        <taxon>Methanococcales</taxon>
        <taxon>Methanococcaceae</taxon>
        <taxon>Methanococcus</taxon>
    </lineage>
</organism>
<dbReference type="HOGENOM" id="CLU_153628_2_0_2"/>
<dbReference type="GeneID" id="4928152"/>
<protein>
    <recommendedName>
        <fullName evidence="3">DNA-binding HxlR family transcriptional regulator</fullName>
    </recommendedName>
</protein>
<dbReference type="SUPFAM" id="SSF46785">
    <property type="entry name" value="Winged helix' DNA-binding domain"/>
    <property type="match status" value="1"/>
</dbReference>
<dbReference type="STRING" id="402880.MmarC5_0942"/>
<dbReference type="KEGG" id="mmq:MmarC5_0942"/>
<dbReference type="RefSeq" id="WP_011868702.1">
    <property type="nucleotide sequence ID" value="NC_009135.1"/>
</dbReference>